<organism evidence="2 3">
    <name type="scientific">Dreissena polymorpha</name>
    <name type="common">Zebra mussel</name>
    <name type="synonym">Mytilus polymorpha</name>
    <dbReference type="NCBI Taxonomy" id="45954"/>
    <lineage>
        <taxon>Eukaryota</taxon>
        <taxon>Metazoa</taxon>
        <taxon>Spiralia</taxon>
        <taxon>Lophotrochozoa</taxon>
        <taxon>Mollusca</taxon>
        <taxon>Bivalvia</taxon>
        <taxon>Autobranchia</taxon>
        <taxon>Heteroconchia</taxon>
        <taxon>Euheterodonta</taxon>
        <taxon>Imparidentia</taxon>
        <taxon>Neoheterodontei</taxon>
        <taxon>Myida</taxon>
        <taxon>Dreissenoidea</taxon>
        <taxon>Dreissenidae</taxon>
        <taxon>Dreissena</taxon>
    </lineage>
</organism>
<accession>A0A9D3Z1Q5</accession>
<dbReference type="EMBL" id="JAIWYP010000014">
    <property type="protein sequence ID" value="KAH3710272.1"/>
    <property type="molecule type" value="Genomic_DNA"/>
</dbReference>
<dbReference type="AlphaFoldDB" id="A0A9D3Z1Q5"/>
<dbReference type="Proteomes" id="UP000828390">
    <property type="component" value="Unassembled WGS sequence"/>
</dbReference>
<evidence type="ECO:0000256" key="1">
    <source>
        <dbReference type="SAM" id="MobiDB-lite"/>
    </source>
</evidence>
<feature type="compositionally biased region" description="Polar residues" evidence="1">
    <location>
        <begin position="16"/>
        <end position="43"/>
    </location>
</feature>
<gene>
    <name evidence="2" type="ORF">DPMN_069746</name>
</gene>
<evidence type="ECO:0000313" key="3">
    <source>
        <dbReference type="Proteomes" id="UP000828390"/>
    </source>
</evidence>
<reference evidence="2" key="2">
    <citation type="submission" date="2020-11" db="EMBL/GenBank/DDBJ databases">
        <authorList>
            <person name="McCartney M.A."/>
            <person name="Auch B."/>
            <person name="Kono T."/>
            <person name="Mallez S."/>
            <person name="Becker A."/>
            <person name="Gohl D.M."/>
            <person name="Silverstein K.A.T."/>
            <person name="Koren S."/>
            <person name="Bechman K.B."/>
            <person name="Herman A."/>
            <person name="Abrahante J.E."/>
            <person name="Garbe J."/>
        </authorList>
    </citation>
    <scope>NUCLEOTIDE SEQUENCE</scope>
    <source>
        <strain evidence="2">Duluth1</strain>
        <tissue evidence="2">Whole animal</tissue>
    </source>
</reference>
<keyword evidence="3" id="KW-1185">Reference proteome</keyword>
<name>A0A9D3Z1Q5_DREPO</name>
<protein>
    <submittedName>
        <fullName evidence="2">Uncharacterized protein</fullName>
    </submittedName>
</protein>
<proteinExistence type="predicted"/>
<feature type="region of interest" description="Disordered" evidence="1">
    <location>
        <begin position="14"/>
        <end position="48"/>
    </location>
</feature>
<sequence length="67" mass="7359">MLPGLLVVLRTHTDSQDTNTAVPRSYTAANRTTSDHLPSSRIITDQHDSNELFNTSVLASLSHKDNP</sequence>
<comment type="caution">
    <text evidence="2">The sequence shown here is derived from an EMBL/GenBank/DDBJ whole genome shotgun (WGS) entry which is preliminary data.</text>
</comment>
<reference evidence="2" key="1">
    <citation type="journal article" date="2019" name="bioRxiv">
        <title>The Genome of the Zebra Mussel, Dreissena polymorpha: A Resource for Invasive Species Research.</title>
        <authorList>
            <person name="McCartney M.A."/>
            <person name="Auch B."/>
            <person name="Kono T."/>
            <person name="Mallez S."/>
            <person name="Zhang Y."/>
            <person name="Obille A."/>
            <person name="Becker A."/>
            <person name="Abrahante J.E."/>
            <person name="Garbe J."/>
            <person name="Badalamenti J.P."/>
            <person name="Herman A."/>
            <person name="Mangelson H."/>
            <person name="Liachko I."/>
            <person name="Sullivan S."/>
            <person name="Sone E.D."/>
            <person name="Koren S."/>
            <person name="Silverstein K.A.T."/>
            <person name="Beckman K.B."/>
            <person name="Gohl D.M."/>
        </authorList>
    </citation>
    <scope>NUCLEOTIDE SEQUENCE</scope>
    <source>
        <strain evidence="2">Duluth1</strain>
        <tissue evidence="2">Whole animal</tissue>
    </source>
</reference>
<evidence type="ECO:0000313" key="2">
    <source>
        <dbReference type="EMBL" id="KAH3710272.1"/>
    </source>
</evidence>